<proteinExistence type="predicted"/>
<accession>A0A0G1L4P4</accession>
<evidence type="ECO:0000313" key="1">
    <source>
        <dbReference type="EMBL" id="KKT90715.1"/>
    </source>
</evidence>
<reference evidence="1 2" key="1">
    <citation type="journal article" date="2015" name="Nature">
        <title>rRNA introns, odd ribosomes, and small enigmatic genomes across a large radiation of phyla.</title>
        <authorList>
            <person name="Brown C.T."/>
            <person name="Hug L.A."/>
            <person name="Thomas B.C."/>
            <person name="Sharon I."/>
            <person name="Castelle C.J."/>
            <person name="Singh A."/>
            <person name="Wilkins M.J."/>
            <person name="Williams K.H."/>
            <person name="Banfield J.F."/>
        </authorList>
    </citation>
    <scope>NUCLEOTIDE SEQUENCE [LARGE SCALE GENOMIC DNA]</scope>
</reference>
<dbReference type="Proteomes" id="UP000033966">
    <property type="component" value="Unassembled WGS sequence"/>
</dbReference>
<dbReference type="EMBL" id="LCKF01000029">
    <property type="protein sequence ID" value="KKT90715.1"/>
    <property type="molecule type" value="Genomic_DNA"/>
</dbReference>
<sequence>MEIVIREEDSVYEHVRDYLGLPSAYRERIDVLTKDLARLGSLEKILGEPHEKKQVFQDFEKNFFMGLPDELLDIPLSEIIDGKVSEPLYSRIYNSLGRLYIKTFGKHFEDRNKITIRDVLIMDRNTNLRNLRNLGKGSIRALNHALTEAVQHRYPDIQPLAPEKSSGSYRYYRFFKEI</sequence>
<organism evidence="1 2">
    <name type="scientific">Candidatus Jorgensenbacteria bacterium GW2011_GWA2_45_13</name>
    <dbReference type="NCBI Taxonomy" id="1618662"/>
    <lineage>
        <taxon>Bacteria</taxon>
        <taxon>Candidatus Joergenseniibacteriota</taxon>
    </lineage>
</organism>
<protein>
    <submittedName>
        <fullName evidence="1">Uncharacterized protein</fullName>
    </submittedName>
</protein>
<comment type="caution">
    <text evidence="1">The sequence shown here is derived from an EMBL/GenBank/DDBJ whole genome shotgun (WGS) entry which is preliminary data.</text>
</comment>
<dbReference type="AlphaFoldDB" id="A0A0G1L4P4"/>
<gene>
    <name evidence="1" type="ORF">UW92_C0029G0002</name>
</gene>
<name>A0A0G1L4P4_9BACT</name>
<evidence type="ECO:0000313" key="2">
    <source>
        <dbReference type="Proteomes" id="UP000033966"/>
    </source>
</evidence>